<keyword evidence="1" id="KW-0472">Membrane</keyword>
<feature type="transmembrane region" description="Helical" evidence="1">
    <location>
        <begin position="47"/>
        <end position="65"/>
    </location>
</feature>
<evidence type="ECO:0000256" key="1">
    <source>
        <dbReference type="SAM" id="Phobius"/>
    </source>
</evidence>
<gene>
    <name evidence="2" type="ORF">GCM10007977_097980</name>
</gene>
<dbReference type="EMBL" id="BMPI01000085">
    <property type="protein sequence ID" value="GGM80969.1"/>
    <property type="molecule type" value="Genomic_DNA"/>
</dbReference>
<feature type="transmembrane region" description="Helical" evidence="1">
    <location>
        <begin position="20"/>
        <end position="41"/>
    </location>
</feature>
<proteinExistence type="predicted"/>
<keyword evidence="1" id="KW-1133">Transmembrane helix</keyword>
<accession>A0A917UFL2</accession>
<dbReference type="AlphaFoldDB" id="A0A917UFL2"/>
<keyword evidence="3" id="KW-1185">Reference proteome</keyword>
<name>A0A917UFL2_9ACTN</name>
<reference evidence="2" key="2">
    <citation type="submission" date="2020-09" db="EMBL/GenBank/DDBJ databases">
        <authorList>
            <person name="Sun Q."/>
            <person name="Ohkuma M."/>
        </authorList>
    </citation>
    <scope>NUCLEOTIDE SEQUENCE</scope>
    <source>
        <strain evidence="2">JCM 19831</strain>
    </source>
</reference>
<evidence type="ECO:0000313" key="3">
    <source>
        <dbReference type="Proteomes" id="UP000642070"/>
    </source>
</evidence>
<keyword evidence="1" id="KW-0812">Transmembrane</keyword>
<dbReference type="RefSeq" id="WP_190256961.1">
    <property type="nucleotide sequence ID" value="NZ_BMPI01000085.1"/>
</dbReference>
<reference evidence="2" key="1">
    <citation type="journal article" date="2014" name="Int. J. Syst. Evol. Microbiol.">
        <title>Complete genome sequence of Corynebacterium casei LMG S-19264T (=DSM 44701T), isolated from a smear-ripened cheese.</title>
        <authorList>
            <consortium name="US DOE Joint Genome Institute (JGI-PGF)"/>
            <person name="Walter F."/>
            <person name="Albersmeier A."/>
            <person name="Kalinowski J."/>
            <person name="Ruckert C."/>
        </authorList>
    </citation>
    <scope>NUCLEOTIDE SEQUENCE</scope>
    <source>
        <strain evidence="2">JCM 19831</strain>
    </source>
</reference>
<dbReference type="Proteomes" id="UP000642070">
    <property type="component" value="Unassembled WGS sequence"/>
</dbReference>
<organism evidence="2 3">
    <name type="scientific">Dactylosporangium sucinum</name>
    <dbReference type="NCBI Taxonomy" id="1424081"/>
    <lineage>
        <taxon>Bacteria</taxon>
        <taxon>Bacillati</taxon>
        <taxon>Actinomycetota</taxon>
        <taxon>Actinomycetes</taxon>
        <taxon>Micromonosporales</taxon>
        <taxon>Micromonosporaceae</taxon>
        <taxon>Dactylosporangium</taxon>
    </lineage>
</organism>
<sequence length="71" mass="7084">MFPALRVSRRLGALLPPADLGPRAALVAVLTLVFGFAQLVLQASGSALAAGVLPAALTGCSLLAARLSATE</sequence>
<evidence type="ECO:0000313" key="2">
    <source>
        <dbReference type="EMBL" id="GGM80969.1"/>
    </source>
</evidence>
<comment type="caution">
    <text evidence="2">The sequence shown here is derived from an EMBL/GenBank/DDBJ whole genome shotgun (WGS) entry which is preliminary data.</text>
</comment>
<protein>
    <submittedName>
        <fullName evidence="2">Uncharacterized protein</fullName>
    </submittedName>
</protein>